<keyword evidence="3" id="KW-0614">Plasmid</keyword>
<geneLocation type="plasmid" evidence="3 5">
    <name>pVP-16-VB00198-1</name>
</geneLocation>
<evidence type="ECO:0000256" key="1">
    <source>
        <dbReference type="SAM" id="Phobius"/>
    </source>
</evidence>
<reference evidence="3" key="2">
    <citation type="submission" date="2022-05" db="EMBL/GenBank/DDBJ databases">
        <title>Megaplasmid of Vibrio parahaemolyticus.</title>
        <authorList>
            <person name="Strauch E."/>
            <person name="Borowiak M."/>
        </authorList>
    </citation>
    <scope>NUCLEOTIDE SEQUENCE</scope>
    <source>
        <strain evidence="3">16-VB00198</strain>
        <plasmid evidence="3">pVP-16-VB00198-1</plasmid>
    </source>
</reference>
<proteinExistence type="predicted"/>
<keyword evidence="1" id="KW-0812">Transmembrane</keyword>
<gene>
    <name evidence="2" type="ORF">AKG60_03365</name>
    <name evidence="3" type="ORF">M5598_28560</name>
</gene>
<keyword evidence="4" id="KW-1185">Reference proteome</keyword>
<dbReference type="EMBL" id="CP097357">
    <property type="protein sequence ID" value="UYV29940.1"/>
    <property type="molecule type" value="Genomic_DNA"/>
</dbReference>
<name>A0A659APK1_VIBPH</name>
<evidence type="ECO:0000313" key="2">
    <source>
        <dbReference type="EMBL" id="OQK03939.1"/>
    </source>
</evidence>
<dbReference type="EMBL" id="LHQV01000005">
    <property type="protein sequence ID" value="OQK03939.1"/>
    <property type="molecule type" value="Genomic_DNA"/>
</dbReference>
<feature type="transmembrane region" description="Helical" evidence="1">
    <location>
        <begin position="44"/>
        <end position="63"/>
    </location>
</feature>
<evidence type="ECO:0000313" key="5">
    <source>
        <dbReference type="Proteomes" id="UP001163036"/>
    </source>
</evidence>
<keyword evidence="1" id="KW-0472">Membrane</keyword>
<protein>
    <submittedName>
        <fullName evidence="3">Uncharacterized protein</fullName>
    </submittedName>
</protein>
<accession>A0A659APK1</accession>
<evidence type="ECO:0000313" key="3">
    <source>
        <dbReference type="EMBL" id="UYV29940.1"/>
    </source>
</evidence>
<keyword evidence="1" id="KW-1133">Transmembrane helix</keyword>
<evidence type="ECO:0000313" key="4">
    <source>
        <dbReference type="Proteomes" id="UP000191946"/>
    </source>
</evidence>
<feature type="transmembrane region" description="Helical" evidence="1">
    <location>
        <begin position="12"/>
        <end position="32"/>
    </location>
</feature>
<dbReference type="AlphaFoldDB" id="A0A659APK1"/>
<organism evidence="3 5">
    <name type="scientific">Vibrio parahaemolyticus</name>
    <dbReference type="NCBI Taxonomy" id="670"/>
    <lineage>
        <taxon>Bacteria</taxon>
        <taxon>Pseudomonadati</taxon>
        <taxon>Pseudomonadota</taxon>
        <taxon>Gammaproteobacteria</taxon>
        <taxon>Vibrionales</taxon>
        <taxon>Vibrionaceae</taxon>
        <taxon>Vibrio</taxon>
    </lineage>
</organism>
<reference evidence="2 4" key="1">
    <citation type="submission" date="2015-08" db="EMBL/GenBank/DDBJ databases">
        <title>Draft Genome Sequences of Vibrio parahaemolyticus Strains.</title>
        <authorList>
            <person name="Gonzalez-Escalona N."/>
            <person name="DePaola A."/>
        </authorList>
    </citation>
    <scope>NUCLEOTIDE SEQUENCE [LARGE SCALE GENOMIC DNA]</scope>
    <source>
        <strain evidence="2 4">CFSAN001621</strain>
    </source>
</reference>
<dbReference type="Proteomes" id="UP001163036">
    <property type="component" value="Plasmid pVP-16-VB00198-1"/>
</dbReference>
<sequence>MKVIENKKHHISFVKVFALAYAVLWTISIFHAKAPITPPFYPVIALPYFTAAFMWAITPIPIYEVSKSFKYIHDH</sequence>
<dbReference type="RefSeq" id="WP_045591964.1">
    <property type="nucleotide sequence ID" value="NZ_CP062152.1"/>
</dbReference>
<dbReference type="Proteomes" id="UP000191946">
    <property type="component" value="Unassembled WGS sequence"/>
</dbReference>